<dbReference type="Pfam" id="PF18879">
    <property type="entry name" value="EspA_EspE"/>
    <property type="match status" value="1"/>
</dbReference>
<gene>
    <name evidence="3" type="ORF">DAVIS_01470</name>
</gene>
<dbReference type="InterPro" id="IPR043796">
    <property type="entry name" value="ESX-1_EspA/EspE-like"/>
</dbReference>
<evidence type="ECO:0000313" key="3">
    <source>
        <dbReference type="EMBL" id="RFZ44700.1"/>
    </source>
</evidence>
<feature type="compositionally biased region" description="Polar residues" evidence="1">
    <location>
        <begin position="377"/>
        <end position="387"/>
    </location>
</feature>
<evidence type="ECO:0000256" key="1">
    <source>
        <dbReference type="SAM" id="MobiDB-lite"/>
    </source>
</evidence>
<organism evidence="3 4">
    <name type="scientific">Mycobacterium marinum</name>
    <dbReference type="NCBI Taxonomy" id="1781"/>
    <lineage>
        <taxon>Bacteria</taxon>
        <taxon>Bacillati</taxon>
        <taxon>Actinomycetota</taxon>
        <taxon>Actinomycetes</taxon>
        <taxon>Mycobacteriales</taxon>
        <taxon>Mycobacteriaceae</taxon>
        <taxon>Mycobacterium</taxon>
        <taxon>Mycobacterium ulcerans group</taxon>
    </lineage>
</organism>
<protein>
    <recommendedName>
        <fullName evidence="2">ESX-1 secretion-associated protein EspA/EspE-like domain-containing protein</fullName>
    </recommendedName>
</protein>
<feature type="region of interest" description="Disordered" evidence="1">
    <location>
        <begin position="352"/>
        <end position="387"/>
    </location>
</feature>
<dbReference type="Proteomes" id="UP000257451">
    <property type="component" value="Unassembled WGS sequence"/>
</dbReference>
<comment type="caution">
    <text evidence="3">The sequence shown here is derived from an EMBL/GenBank/DDBJ whole genome shotgun (WGS) entry which is preliminary data.</text>
</comment>
<evidence type="ECO:0000259" key="2">
    <source>
        <dbReference type="Pfam" id="PF18879"/>
    </source>
</evidence>
<accession>A0A3E2MZA2</accession>
<name>A0A3E2MZA2_MYCMR</name>
<dbReference type="RefSeq" id="WP_117431824.1">
    <property type="nucleotide sequence ID" value="NZ_PEDF01000039.1"/>
</dbReference>
<feature type="domain" description="ESX-1 secretion-associated protein EspA/EspE-like" evidence="2">
    <location>
        <begin position="25"/>
        <end position="106"/>
    </location>
</feature>
<sequence length="387" mass="38696">MRVLGSVVCAVFESFLGGVLLNLFGDGSPPDSGAALVGGGAMFDDVCGQIGALVPGGGWQGGAAQAYSAENLAQSHHAKLMGDLDRVAGELVSSQAEGVQRMRWVVGIAMLVVSGTGAYCRYLETTQGPAGQLASLKVACSVCGCVAVFLIGSQIDLANRTSQNETRLQDVTQRAADMVTRLPAPCDPVGGVADAALSASNVRSGSGADDTAPRGVAGLADVGGPLATTPDLEVALADLPGSPEFELPTAPTPGLPDFGVTHLPTPTLAGLPDPAAGSAGLADLITGADGLPPSGYLPAPAQLTAPLGQLSGIWGAAAGINPLATTTSQQAQMISSLAQQGAHQRTTLTDQITTNDDSDIAAAGTSAAERAPVATATGPTQQQQRVR</sequence>
<evidence type="ECO:0000313" key="4">
    <source>
        <dbReference type="Proteomes" id="UP000257451"/>
    </source>
</evidence>
<reference evidence="3 4" key="1">
    <citation type="journal article" date="2018" name="Sci. Rep.">
        <title>Extensive genomic diversity among Mycobacterium marinum strains revealed by whole genome sequencing.</title>
        <authorList>
            <person name="Das S."/>
            <person name="Pettersson B.M."/>
            <person name="Behra P.R."/>
            <person name="Mallick A."/>
            <person name="Cheramie M."/>
            <person name="Ramesh M."/>
            <person name="Shirreff L."/>
            <person name="DuCote T."/>
            <person name="Dasgupta S."/>
            <person name="Ennis D.G."/>
            <person name="Kirsebom L.A."/>
        </authorList>
    </citation>
    <scope>NUCLEOTIDE SEQUENCE [LARGE SCALE GENOMIC DNA]</scope>
    <source>
        <strain evidence="3 4">Davis1</strain>
    </source>
</reference>
<dbReference type="EMBL" id="PEDF01000039">
    <property type="protein sequence ID" value="RFZ44700.1"/>
    <property type="molecule type" value="Genomic_DNA"/>
</dbReference>
<proteinExistence type="predicted"/>
<dbReference type="AlphaFoldDB" id="A0A3E2MZA2"/>